<dbReference type="Gene3D" id="2.40.70.10">
    <property type="entry name" value="Acid Proteases"/>
    <property type="match status" value="2"/>
</dbReference>
<dbReference type="PANTHER" id="PTHR47966">
    <property type="entry name" value="BETA-SITE APP-CLEAVING ENZYME, ISOFORM A-RELATED"/>
    <property type="match status" value="1"/>
</dbReference>
<evidence type="ECO:0000256" key="7">
    <source>
        <dbReference type="PIRSR" id="PIRSR601461-2"/>
    </source>
</evidence>
<organism evidence="11 12">
    <name type="scientific">Trichoderma asperellum</name>
    <name type="common">Filamentous fungus</name>
    <dbReference type="NCBI Taxonomy" id="101201"/>
    <lineage>
        <taxon>Eukaryota</taxon>
        <taxon>Fungi</taxon>
        <taxon>Dikarya</taxon>
        <taxon>Ascomycota</taxon>
        <taxon>Pezizomycotina</taxon>
        <taxon>Sordariomycetes</taxon>
        <taxon>Hypocreomycetidae</taxon>
        <taxon>Hypocreales</taxon>
        <taxon>Hypocreaceae</taxon>
        <taxon>Trichoderma</taxon>
    </lineage>
</organism>
<evidence type="ECO:0000313" key="12">
    <source>
        <dbReference type="Proteomes" id="UP000517252"/>
    </source>
</evidence>
<accession>A0A6V8R3N8</accession>
<keyword evidence="2" id="KW-0645">Protease</keyword>
<proteinExistence type="inferred from homology"/>
<comment type="caution">
    <text evidence="11">The sequence shown here is derived from an EMBL/GenBank/DDBJ whole genome shotgun (WGS) entry which is preliminary data.</text>
</comment>
<dbReference type="InterPro" id="IPR021109">
    <property type="entry name" value="Peptidase_aspartic_dom_sf"/>
</dbReference>
<sequence>MAIRSFLTLSLALLAHARPRHAFDPEDVGSKITLPVISAPNPAAAAARGVEVVGQSASDDQDKPFHILLFPYTGNGKRTILEDDEGAAGAVTLPVPRPPSRRSADDDEEDNKPFHILPFNEKRKLPVEDGPIGTITLPVIHAHRPVLDKRAVEVQVENRSDVSYYAQLNIGTPPQTVYAQIDTGSFELWVNPDCSNVASSDRRFCNAIGFYNPRSSSSSSTTEESAMLRYGIGSANVSYFKDSIALPGSGSAMKQVQFGVASASVDEFSGILGIGAGEGFNTDYPNFIDELAAQGVTKTKAFSLALGSKAEEEGVIIFGGVDTAKFQGKLAELPIVPAKESPDGVARYWVKMNSIALSPPQGKSTTFSQTDMTVFLDSGSTLTLLPEQVVEDIAKGLGSSGMDSSGFYVIDCDLASQAGTVDFAFDGVTISVPYSELIRQVSSSPPQCYLGMMGSTEFALLGDTFLRSAYAVFDLTGNSIHLAQYTNCGTKVQAITSSSALQGLSSTCNGQSESPSSGSPAPSSAAPSKTAASKPDGPASSTVQPVQSPTAAASKPAGGQAPPATTTAASTAKSTPTSVSDAAGKSSAGRVNVQAMGWSMVFAAMGLLLI</sequence>
<feature type="chain" id="PRO_5027853937" evidence="9">
    <location>
        <begin position="23"/>
        <end position="610"/>
    </location>
</feature>
<dbReference type="EMBL" id="BLZH01000011">
    <property type="protein sequence ID" value="GFP58706.1"/>
    <property type="molecule type" value="Genomic_DNA"/>
</dbReference>
<gene>
    <name evidence="11" type="ORF">TASIC1_0011007300</name>
</gene>
<evidence type="ECO:0000313" key="11">
    <source>
        <dbReference type="EMBL" id="GFP58706.1"/>
    </source>
</evidence>
<dbReference type="Proteomes" id="UP000517252">
    <property type="component" value="Unassembled WGS sequence"/>
</dbReference>
<feature type="disulfide bond" evidence="7">
    <location>
        <begin position="412"/>
        <end position="448"/>
    </location>
</feature>
<dbReference type="OrthoDB" id="771136at2759"/>
<keyword evidence="7" id="KW-1015">Disulfide bond</keyword>
<feature type="region of interest" description="Disordered" evidence="8">
    <location>
        <begin position="504"/>
        <end position="589"/>
    </location>
</feature>
<keyword evidence="3 9" id="KW-0732">Signal</keyword>
<feature type="compositionally biased region" description="Low complexity" evidence="8">
    <location>
        <begin position="561"/>
        <end position="578"/>
    </location>
</feature>
<dbReference type="PANTHER" id="PTHR47966:SF65">
    <property type="entry name" value="ASPARTIC-TYPE ENDOPEPTIDASE"/>
    <property type="match status" value="1"/>
</dbReference>
<evidence type="ECO:0000256" key="1">
    <source>
        <dbReference type="ARBA" id="ARBA00007447"/>
    </source>
</evidence>
<feature type="compositionally biased region" description="Low complexity" evidence="8">
    <location>
        <begin position="512"/>
        <end position="535"/>
    </location>
</feature>
<evidence type="ECO:0000256" key="2">
    <source>
        <dbReference type="ARBA" id="ARBA00022670"/>
    </source>
</evidence>
<reference evidence="11 12" key="1">
    <citation type="submission" date="2020-07" db="EMBL/GenBank/DDBJ databases">
        <title>Trichoderma asperellum IC-1 whole genome shotgun sequence.</title>
        <authorList>
            <person name="Kanamasa S."/>
            <person name="Takahashi H."/>
        </authorList>
    </citation>
    <scope>NUCLEOTIDE SEQUENCE [LARGE SCALE GENOMIC DNA]</scope>
    <source>
        <strain evidence="11 12">IC-1</strain>
    </source>
</reference>
<evidence type="ECO:0000256" key="8">
    <source>
        <dbReference type="SAM" id="MobiDB-lite"/>
    </source>
</evidence>
<feature type="region of interest" description="Disordered" evidence="8">
    <location>
        <begin position="87"/>
        <end position="114"/>
    </location>
</feature>
<feature type="compositionally biased region" description="Polar residues" evidence="8">
    <location>
        <begin position="539"/>
        <end position="551"/>
    </location>
</feature>
<dbReference type="InterPro" id="IPR033121">
    <property type="entry name" value="PEPTIDASE_A1"/>
</dbReference>
<feature type="active site" evidence="6">
    <location>
        <position position="182"/>
    </location>
</feature>
<dbReference type="Pfam" id="PF00026">
    <property type="entry name" value="Asp"/>
    <property type="match status" value="1"/>
</dbReference>
<dbReference type="GO" id="GO:0006508">
    <property type="term" value="P:proteolysis"/>
    <property type="evidence" value="ECO:0007669"/>
    <property type="project" value="UniProtKB-KW"/>
</dbReference>
<dbReference type="InterPro" id="IPR001461">
    <property type="entry name" value="Aspartic_peptidase_A1"/>
</dbReference>
<dbReference type="PROSITE" id="PS51767">
    <property type="entry name" value="PEPTIDASE_A1"/>
    <property type="match status" value="1"/>
</dbReference>
<protein>
    <submittedName>
        <fullName evidence="11">Candidapepsin-3</fullName>
    </submittedName>
</protein>
<feature type="active site" evidence="6">
    <location>
        <position position="377"/>
    </location>
</feature>
<dbReference type="PRINTS" id="PR00792">
    <property type="entry name" value="PEPSIN"/>
</dbReference>
<evidence type="ECO:0000259" key="10">
    <source>
        <dbReference type="PROSITE" id="PS51767"/>
    </source>
</evidence>
<keyword evidence="4" id="KW-0064">Aspartyl protease</keyword>
<evidence type="ECO:0000256" key="6">
    <source>
        <dbReference type="PIRSR" id="PIRSR601461-1"/>
    </source>
</evidence>
<comment type="similarity">
    <text evidence="1">Belongs to the peptidase A1 family.</text>
</comment>
<feature type="signal peptide" evidence="9">
    <location>
        <begin position="1"/>
        <end position="22"/>
    </location>
</feature>
<name>A0A6V8R3N8_TRIAP</name>
<feature type="domain" description="Peptidase A1" evidence="10">
    <location>
        <begin position="164"/>
        <end position="483"/>
    </location>
</feature>
<evidence type="ECO:0000256" key="5">
    <source>
        <dbReference type="ARBA" id="ARBA00022801"/>
    </source>
</evidence>
<dbReference type="GO" id="GO:0004190">
    <property type="term" value="F:aspartic-type endopeptidase activity"/>
    <property type="evidence" value="ECO:0007669"/>
    <property type="project" value="UniProtKB-KW"/>
</dbReference>
<dbReference type="AlphaFoldDB" id="A0A6V8R3N8"/>
<evidence type="ECO:0000256" key="9">
    <source>
        <dbReference type="SAM" id="SignalP"/>
    </source>
</evidence>
<dbReference type="CDD" id="cd05474">
    <property type="entry name" value="SAP_like"/>
    <property type="match status" value="1"/>
</dbReference>
<evidence type="ECO:0000256" key="3">
    <source>
        <dbReference type="ARBA" id="ARBA00022729"/>
    </source>
</evidence>
<evidence type="ECO:0000256" key="4">
    <source>
        <dbReference type="ARBA" id="ARBA00022750"/>
    </source>
</evidence>
<dbReference type="InterPro" id="IPR033876">
    <property type="entry name" value="SAP-like"/>
</dbReference>
<keyword evidence="5" id="KW-0378">Hydrolase</keyword>
<dbReference type="SUPFAM" id="SSF50630">
    <property type="entry name" value="Acid proteases"/>
    <property type="match status" value="1"/>
</dbReference>